<dbReference type="Pfam" id="PF19458">
    <property type="entry name" value="DUF5995"/>
    <property type="match status" value="1"/>
</dbReference>
<dbReference type="EMBL" id="CP073720">
    <property type="protein sequence ID" value="UWP78782.1"/>
    <property type="molecule type" value="Genomic_DNA"/>
</dbReference>
<reference evidence="1" key="1">
    <citation type="submission" date="2021-04" db="EMBL/GenBank/DDBJ databases">
        <authorList>
            <person name="Hartkoorn R.C."/>
            <person name="Beaudoing E."/>
            <person name="Hot D."/>
        </authorList>
    </citation>
    <scope>NUCLEOTIDE SEQUENCE</scope>
    <source>
        <strain evidence="1">NRRL B-16292</strain>
    </source>
</reference>
<protein>
    <submittedName>
        <fullName evidence="1">DUF5995 family protein</fullName>
    </submittedName>
</protein>
<dbReference type="InterPro" id="IPR046037">
    <property type="entry name" value="DUF5995"/>
</dbReference>
<evidence type="ECO:0000313" key="2">
    <source>
        <dbReference type="Proteomes" id="UP001059617"/>
    </source>
</evidence>
<organism evidence="1 2">
    <name type="scientific">Dactylosporangium fulvum</name>
    <dbReference type="NCBI Taxonomy" id="53359"/>
    <lineage>
        <taxon>Bacteria</taxon>
        <taxon>Bacillati</taxon>
        <taxon>Actinomycetota</taxon>
        <taxon>Actinomycetes</taxon>
        <taxon>Micromonosporales</taxon>
        <taxon>Micromonosporaceae</taxon>
        <taxon>Dactylosporangium</taxon>
    </lineage>
</organism>
<accession>A0ABY5VMA5</accession>
<name>A0ABY5VMA5_9ACTN</name>
<gene>
    <name evidence="1" type="ORF">Dfulv_26810</name>
</gene>
<sequence length="245" mass="27252">MDAAIAGIVRRMEAGLERLDAGDARRFFHQTYLRTTRAVAEEIDRGGFRDAEWLSRWDVVFAELYLDVLDAELSGTGAVPGPWRVAFDTARDRPELPPLRHVLLGMNAHINYDLPQSLVTVIDPAGFDDPAVLRAREADHTHVDTVLLARVGAEDSRMRAVSRVGPIDRLMGPANRAATRRVLRESRAKVWRNATVLDRARREGPQAYAAVLRRLEDACTAKLVELTAPGPVMLRLARRGFGVTV</sequence>
<reference evidence="1" key="2">
    <citation type="submission" date="2022-09" db="EMBL/GenBank/DDBJ databases">
        <title>Biosynthetic gene clusters of Dactylosporangioum fulvum.</title>
        <authorList>
            <person name="Caradec T."/>
        </authorList>
    </citation>
    <scope>NUCLEOTIDE SEQUENCE</scope>
    <source>
        <strain evidence="1">NRRL B-16292</strain>
    </source>
</reference>
<dbReference type="Proteomes" id="UP001059617">
    <property type="component" value="Chromosome"/>
</dbReference>
<keyword evidence="2" id="KW-1185">Reference proteome</keyword>
<evidence type="ECO:0000313" key="1">
    <source>
        <dbReference type="EMBL" id="UWP78782.1"/>
    </source>
</evidence>
<dbReference type="RefSeq" id="WP_259856167.1">
    <property type="nucleotide sequence ID" value="NZ_BAAAST010000081.1"/>
</dbReference>
<proteinExistence type="predicted"/>